<dbReference type="Pfam" id="PF25842">
    <property type="entry name" value="NfeD_TM"/>
    <property type="match status" value="1"/>
</dbReference>
<dbReference type="Gene3D" id="2.40.50.140">
    <property type="entry name" value="Nucleic acid-binding proteins"/>
    <property type="match status" value="1"/>
</dbReference>
<accession>A0A8J3HXX7</accession>
<dbReference type="EMBL" id="BNJF01000001">
    <property type="protein sequence ID" value="GHO45246.1"/>
    <property type="molecule type" value="Genomic_DNA"/>
</dbReference>
<evidence type="ECO:0000313" key="3">
    <source>
        <dbReference type="EMBL" id="GHO45246.1"/>
    </source>
</evidence>
<proteinExistence type="predicted"/>
<keyword evidence="4" id="KW-1185">Reference proteome</keyword>
<feature type="transmembrane region" description="Helical" evidence="1">
    <location>
        <begin position="122"/>
        <end position="146"/>
    </location>
</feature>
<feature type="transmembrane region" description="Helical" evidence="1">
    <location>
        <begin position="93"/>
        <end position="116"/>
    </location>
</feature>
<evidence type="ECO:0000256" key="1">
    <source>
        <dbReference type="SAM" id="Phobius"/>
    </source>
</evidence>
<protein>
    <recommendedName>
        <fullName evidence="2">Membrane protein NfeD2 N-terminal transmembrane domain-containing protein</fullName>
    </recommendedName>
</protein>
<gene>
    <name evidence="3" type="ORF">KSX_34090</name>
</gene>
<name>A0A8J3HXX7_9CHLR</name>
<keyword evidence="1" id="KW-0812">Transmembrane</keyword>
<keyword evidence="1" id="KW-1133">Transmembrane helix</keyword>
<organism evidence="3 4">
    <name type="scientific">Ktedonospora formicarum</name>
    <dbReference type="NCBI Taxonomy" id="2778364"/>
    <lineage>
        <taxon>Bacteria</taxon>
        <taxon>Bacillati</taxon>
        <taxon>Chloroflexota</taxon>
        <taxon>Ktedonobacteria</taxon>
        <taxon>Ktedonobacterales</taxon>
        <taxon>Ktedonobacteraceae</taxon>
        <taxon>Ktedonospora</taxon>
    </lineage>
</organism>
<dbReference type="InterPro" id="IPR012340">
    <property type="entry name" value="NA-bd_OB-fold"/>
</dbReference>
<dbReference type="Proteomes" id="UP000612362">
    <property type="component" value="Unassembled WGS sequence"/>
</dbReference>
<evidence type="ECO:0000313" key="4">
    <source>
        <dbReference type="Proteomes" id="UP000612362"/>
    </source>
</evidence>
<reference evidence="3" key="1">
    <citation type="submission" date="2020-10" db="EMBL/GenBank/DDBJ databases">
        <title>Taxonomic study of unclassified bacteria belonging to the class Ktedonobacteria.</title>
        <authorList>
            <person name="Yabe S."/>
            <person name="Wang C.M."/>
            <person name="Zheng Y."/>
            <person name="Sakai Y."/>
            <person name="Cavaletti L."/>
            <person name="Monciardini P."/>
            <person name="Donadio S."/>
        </authorList>
    </citation>
    <scope>NUCLEOTIDE SEQUENCE</scope>
    <source>
        <strain evidence="3">SOSP1-1</strain>
    </source>
</reference>
<feature type="transmembrane region" description="Helical" evidence="1">
    <location>
        <begin position="6"/>
        <end position="28"/>
    </location>
</feature>
<dbReference type="InterPro" id="IPR058653">
    <property type="entry name" value="NfeD2_TM"/>
</dbReference>
<evidence type="ECO:0000259" key="2">
    <source>
        <dbReference type="Pfam" id="PF25842"/>
    </source>
</evidence>
<feature type="domain" description="Membrane protein NfeD2 N-terminal transmembrane" evidence="2">
    <location>
        <begin position="92"/>
        <end position="143"/>
    </location>
</feature>
<keyword evidence="1" id="KW-0472">Membrane</keyword>
<comment type="caution">
    <text evidence="3">The sequence shown here is derived from an EMBL/GenBank/DDBJ whole genome shotgun (WGS) entry which is preliminary data.</text>
</comment>
<sequence length="268" mass="28745">MLATDSLSLVFIACFLFGLLFLLAVAFLGQLSHGHGGVGHDAGTGHGLIHGVQAHVGDTFHASHASSIHADAHHHVGGGDHGGEHDGGHGFSLLALLNPTAIVLFLLWFGFFGYLFHNVTNLTLPITIVCAVGSGIILAALIVNLFDRLVGHSEATTVQDISERTGLVGKVNMAIPANSLGEIIYISPGGHRKTIPARSADGRRLERGQEIVVLSYQRGIAEVDTWEHFIEQEGGTLNENEVDKLHSLMNDLNVKDSDYAVRQDMQKE</sequence>
<dbReference type="RefSeq" id="WP_220194593.1">
    <property type="nucleotide sequence ID" value="NZ_BNJF01000001.1"/>
</dbReference>
<dbReference type="AlphaFoldDB" id="A0A8J3HXX7"/>